<reference evidence="2 3" key="1">
    <citation type="submission" date="2020-08" db="EMBL/GenBank/DDBJ databases">
        <title>Genomic Encyclopedia of Type Strains, Phase IV (KMG-V): Genome sequencing to study the core and pangenomes of soil and plant-associated prokaryotes.</title>
        <authorList>
            <person name="Whitman W."/>
        </authorList>
    </citation>
    <scope>NUCLEOTIDE SEQUENCE [LARGE SCALE GENOMIC DNA]</scope>
    <source>
        <strain evidence="2 3">MP601</strain>
    </source>
</reference>
<sequence length="137" mass="15614">MIGIPVCLLAGYFGFFSFIYLIGDLDTLFNQGLIDDTLLGSSCFTFITILLFILEIYFFRLSVGNIGLKTERGFWTFSTGLFFIVFISCLFFVVKDHIFYSFSFALLFLLAFYTLGSWYALSNVNQVIKQSTNAMIP</sequence>
<evidence type="ECO:0000313" key="3">
    <source>
        <dbReference type="Proteomes" id="UP000548326"/>
    </source>
</evidence>
<evidence type="ECO:0000256" key="1">
    <source>
        <dbReference type="SAM" id="Phobius"/>
    </source>
</evidence>
<protein>
    <submittedName>
        <fullName evidence="2">Uncharacterized protein</fullName>
    </submittedName>
</protein>
<gene>
    <name evidence="2" type="ORF">HDF22_003488</name>
</gene>
<evidence type="ECO:0000313" key="2">
    <source>
        <dbReference type="EMBL" id="MBB6129362.1"/>
    </source>
</evidence>
<feature type="transmembrane region" description="Helical" evidence="1">
    <location>
        <begin position="7"/>
        <end position="23"/>
    </location>
</feature>
<proteinExistence type="predicted"/>
<organism evidence="2 3">
    <name type="scientific">Mucilaginibacter lappiensis</name>
    <dbReference type="NCBI Taxonomy" id="354630"/>
    <lineage>
        <taxon>Bacteria</taxon>
        <taxon>Pseudomonadati</taxon>
        <taxon>Bacteroidota</taxon>
        <taxon>Sphingobacteriia</taxon>
        <taxon>Sphingobacteriales</taxon>
        <taxon>Sphingobacteriaceae</taxon>
        <taxon>Mucilaginibacter</taxon>
    </lineage>
</organism>
<dbReference type="EMBL" id="JACHCA010000009">
    <property type="protein sequence ID" value="MBB6129362.1"/>
    <property type="molecule type" value="Genomic_DNA"/>
</dbReference>
<keyword evidence="1" id="KW-0812">Transmembrane</keyword>
<feature type="transmembrane region" description="Helical" evidence="1">
    <location>
        <begin position="73"/>
        <end position="93"/>
    </location>
</feature>
<feature type="transmembrane region" description="Helical" evidence="1">
    <location>
        <begin position="99"/>
        <end position="121"/>
    </location>
</feature>
<dbReference type="Proteomes" id="UP000548326">
    <property type="component" value="Unassembled WGS sequence"/>
</dbReference>
<name>A0A841JGD1_9SPHI</name>
<dbReference type="AlphaFoldDB" id="A0A841JGD1"/>
<comment type="caution">
    <text evidence="2">The sequence shown here is derived from an EMBL/GenBank/DDBJ whole genome shotgun (WGS) entry which is preliminary data.</text>
</comment>
<feature type="transmembrane region" description="Helical" evidence="1">
    <location>
        <begin position="38"/>
        <end position="61"/>
    </location>
</feature>
<accession>A0A841JGD1</accession>
<keyword evidence="1" id="KW-0472">Membrane</keyword>
<keyword evidence="1" id="KW-1133">Transmembrane helix</keyword>